<comment type="caution">
    <text evidence="2">The sequence shown here is derived from an EMBL/GenBank/DDBJ whole genome shotgun (WGS) entry which is preliminary data.</text>
</comment>
<protein>
    <submittedName>
        <fullName evidence="2">Uncharacterized protein</fullName>
    </submittedName>
</protein>
<gene>
    <name evidence="2" type="ORF">EVAR_35615_1</name>
</gene>
<name>A0A4C1WFS5_EUMVA</name>
<dbReference type="Proteomes" id="UP000299102">
    <property type="component" value="Unassembled WGS sequence"/>
</dbReference>
<keyword evidence="3" id="KW-1185">Reference proteome</keyword>
<feature type="region of interest" description="Disordered" evidence="1">
    <location>
        <begin position="33"/>
        <end position="57"/>
    </location>
</feature>
<proteinExistence type="predicted"/>
<dbReference type="AlphaFoldDB" id="A0A4C1WFS5"/>
<evidence type="ECO:0000313" key="2">
    <source>
        <dbReference type="EMBL" id="GBP48994.1"/>
    </source>
</evidence>
<reference evidence="2 3" key="1">
    <citation type="journal article" date="2019" name="Commun. Biol.">
        <title>The bagworm genome reveals a unique fibroin gene that provides high tensile strength.</title>
        <authorList>
            <person name="Kono N."/>
            <person name="Nakamura H."/>
            <person name="Ohtoshi R."/>
            <person name="Tomita M."/>
            <person name="Numata K."/>
            <person name="Arakawa K."/>
        </authorList>
    </citation>
    <scope>NUCLEOTIDE SEQUENCE [LARGE SCALE GENOMIC DNA]</scope>
</reference>
<evidence type="ECO:0000313" key="3">
    <source>
        <dbReference type="Proteomes" id="UP000299102"/>
    </source>
</evidence>
<organism evidence="2 3">
    <name type="scientific">Eumeta variegata</name>
    <name type="common">Bagworm moth</name>
    <name type="synonym">Eumeta japonica</name>
    <dbReference type="NCBI Taxonomy" id="151549"/>
    <lineage>
        <taxon>Eukaryota</taxon>
        <taxon>Metazoa</taxon>
        <taxon>Ecdysozoa</taxon>
        <taxon>Arthropoda</taxon>
        <taxon>Hexapoda</taxon>
        <taxon>Insecta</taxon>
        <taxon>Pterygota</taxon>
        <taxon>Neoptera</taxon>
        <taxon>Endopterygota</taxon>
        <taxon>Lepidoptera</taxon>
        <taxon>Glossata</taxon>
        <taxon>Ditrysia</taxon>
        <taxon>Tineoidea</taxon>
        <taxon>Psychidae</taxon>
        <taxon>Oiketicinae</taxon>
        <taxon>Eumeta</taxon>
    </lineage>
</organism>
<accession>A0A4C1WFS5</accession>
<dbReference type="EMBL" id="BGZK01000535">
    <property type="protein sequence ID" value="GBP48994.1"/>
    <property type="molecule type" value="Genomic_DNA"/>
</dbReference>
<sequence>MPDAKLFVWYCREPLDAFGSDFHEERSQHATRVKREVGPWRPAARRPPPAPPGEHLDTTSQFIVSHGALCYKRYAKYEAPLDPPPISINIARYVGSWDRASLNRYSPCSRPGSRPGSRLLSRGRDRLTDSITIRSPEHATNFKDTTIHRSRFEF</sequence>
<evidence type="ECO:0000256" key="1">
    <source>
        <dbReference type="SAM" id="MobiDB-lite"/>
    </source>
</evidence>